<dbReference type="STRING" id="1859457.BET10_11485"/>
<dbReference type="RefSeq" id="WP_070985347.1">
    <property type="nucleotide sequence ID" value="NZ_MKJU01000025.1"/>
</dbReference>
<organism evidence="5 6">
    <name type="scientific">Pseudoalteromonas amylolytica</name>
    <dbReference type="NCBI Taxonomy" id="1859457"/>
    <lineage>
        <taxon>Bacteria</taxon>
        <taxon>Pseudomonadati</taxon>
        <taxon>Pseudomonadota</taxon>
        <taxon>Gammaproteobacteria</taxon>
        <taxon>Alteromonadales</taxon>
        <taxon>Pseudoalteromonadaceae</taxon>
        <taxon>Pseudoalteromonas</taxon>
    </lineage>
</organism>
<evidence type="ECO:0000313" key="6">
    <source>
        <dbReference type="Proteomes" id="UP000179786"/>
    </source>
</evidence>
<dbReference type="InterPro" id="IPR018060">
    <property type="entry name" value="HTH_AraC"/>
</dbReference>
<reference evidence="5 6" key="1">
    <citation type="submission" date="2016-09" db="EMBL/GenBank/DDBJ databases">
        <title>Pseudoalteromonas amylolytica sp. nov., isolated from the surface seawater.</title>
        <authorList>
            <person name="Wu Y.-H."/>
            <person name="Cheng H."/>
            <person name="Jin X.-B."/>
            <person name="Wang C.-S."/>
            <person name="Xu X.-W."/>
        </authorList>
    </citation>
    <scope>NUCLEOTIDE SEQUENCE [LARGE SCALE GENOMIC DNA]</scope>
    <source>
        <strain evidence="5 6">JW1</strain>
    </source>
</reference>
<feature type="domain" description="HTH araC/xylS-type" evidence="4">
    <location>
        <begin position="220"/>
        <end position="318"/>
    </location>
</feature>
<keyword evidence="6" id="KW-1185">Reference proteome</keyword>
<dbReference type="Gene3D" id="3.40.50.880">
    <property type="match status" value="1"/>
</dbReference>
<evidence type="ECO:0000256" key="1">
    <source>
        <dbReference type="ARBA" id="ARBA00023015"/>
    </source>
</evidence>
<comment type="caution">
    <text evidence="5">The sequence shown here is derived from an EMBL/GenBank/DDBJ whole genome shotgun (WGS) entry which is preliminary data.</text>
</comment>
<dbReference type="GO" id="GO:0003700">
    <property type="term" value="F:DNA-binding transcription factor activity"/>
    <property type="evidence" value="ECO:0007669"/>
    <property type="project" value="InterPro"/>
</dbReference>
<dbReference type="Pfam" id="PF01965">
    <property type="entry name" value="DJ-1_PfpI"/>
    <property type="match status" value="1"/>
</dbReference>
<dbReference type="Proteomes" id="UP000179786">
    <property type="component" value="Unassembled WGS sequence"/>
</dbReference>
<dbReference type="Pfam" id="PF12833">
    <property type="entry name" value="HTH_18"/>
    <property type="match status" value="1"/>
</dbReference>
<evidence type="ECO:0000313" key="5">
    <source>
        <dbReference type="EMBL" id="OHU91431.1"/>
    </source>
</evidence>
<dbReference type="PROSITE" id="PS01124">
    <property type="entry name" value="HTH_ARAC_FAMILY_2"/>
    <property type="match status" value="1"/>
</dbReference>
<proteinExistence type="predicted"/>
<dbReference type="GO" id="GO:0043565">
    <property type="term" value="F:sequence-specific DNA binding"/>
    <property type="evidence" value="ECO:0007669"/>
    <property type="project" value="InterPro"/>
</dbReference>
<keyword evidence="1" id="KW-0805">Transcription regulation</keyword>
<dbReference type="PANTHER" id="PTHR43280:SF2">
    <property type="entry name" value="HTH-TYPE TRANSCRIPTIONAL REGULATOR EXSA"/>
    <property type="match status" value="1"/>
</dbReference>
<evidence type="ECO:0000256" key="3">
    <source>
        <dbReference type="ARBA" id="ARBA00023163"/>
    </source>
</evidence>
<sequence length="320" mass="36341">MYNVAIICPEGALATGITGVIDILNVANILAKKPMFSWQLVGVETQSVKTSQGLTIACDLKLADLHSTDVMLWIGSQFEGPQKLWRACRAFTPYREHINELARSSEYTIATCTSVCYLASSGFLDPYHVTSSWWLKAFYQRHFPQLKVSQEKVYLQDGKVITSGAAQCYFTMMLHFIRQTCGIELADKLSSWLAIPELTTSQQPYMQIGAFELHQDERLLALQNYIKSNLSAPLTVEQMAKYLSVSERTLIRRFQKQIGLTPSNYVRLARLEKAKQLLRTTRINTGDVAEQVGYQDIGSFNRIFKDQYGKTLNEYRAQFS</sequence>
<gene>
    <name evidence="5" type="ORF">BET10_11485</name>
</gene>
<keyword evidence="2" id="KW-0238">DNA-binding</keyword>
<dbReference type="InterPro" id="IPR002818">
    <property type="entry name" value="DJ-1/PfpI"/>
</dbReference>
<evidence type="ECO:0000259" key="4">
    <source>
        <dbReference type="PROSITE" id="PS01124"/>
    </source>
</evidence>
<dbReference type="Gene3D" id="1.10.10.60">
    <property type="entry name" value="Homeodomain-like"/>
    <property type="match status" value="2"/>
</dbReference>
<evidence type="ECO:0000256" key="2">
    <source>
        <dbReference type="ARBA" id="ARBA00023125"/>
    </source>
</evidence>
<name>A0A1S1MW28_9GAMM</name>
<dbReference type="AlphaFoldDB" id="A0A1S1MW28"/>
<dbReference type="SUPFAM" id="SSF46689">
    <property type="entry name" value="Homeodomain-like"/>
    <property type="match status" value="2"/>
</dbReference>
<keyword evidence="3" id="KW-0804">Transcription</keyword>
<dbReference type="OrthoDB" id="9803764at2"/>
<dbReference type="PANTHER" id="PTHR43280">
    <property type="entry name" value="ARAC-FAMILY TRANSCRIPTIONAL REGULATOR"/>
    <property type="match status" value="1"/>
</dbReference>
<dbReference type="InterPro" id="IPR029062">
    <property type="entry name" value="Class_I_gatase-like"/>
</dbReference>
<dbReference type="InterPro" id="IPR009057">
    <property type="entry name" value="Homeodomain-like_sf"/>
</dbReference>
<accession>A0A1S1MW28</accession>
<dbReference type="EMBL" id="MKJU01000025">
    <property type="protein sequence ID" value="OHU91431.1"/>
    <property type="molecule type" value="Genomic_DNA"/>
</dbReference>
<protein>
    <recommendedName>
        <fullName evidence="4">HTH araC/xylS-type domain-containing protein</fullName>
    </recommendedName>
</protein>
<dbReference type="SMART" id="SM00342">
    <property type="entry name" value="HTH_ARAC"/>
    <property type="match status" value="1"/>
</dbReference>
<dbReference type="SUPFAM" id="SSF52317">
    <property type="entry name" value="Class I glutamine amidotransferase-like"/>
    <property type="match status" value="1"/>
</dbReference>